<keyword evidence="3" id="KW-1185">Reference proteome</keyword>
<name>A0A1V4KPA7_PATFA</name>
<evidence type="ECO:0000313" key="3">
    <source>
        <dbReference type="Proteomes" id="UP000190648"/>
    </source>
</evidence>
<protein>
    <submittedName>
        <fullName evidence="2">Uncharacterized protein</fullName>
    </submittedName>
</protein>
<gene>
    <name evidence="2" type="ORF">AV530_001816</name>
</gene>
<feature type="region of interest" description="Disordered" evidence="1">
    <location>
        <begin position="64"/>
        <end position="90"/>
    </location>
</feature>
<dbReference type="Proteomes" id="UP000190648">
    <property type="component" value="Unassembled WGS sequence"/>
</dbReference>
<dbReference type="AlphaFoldDB" id="A0A1V4KPA7"/>
<evidence type="ECO:0000256" key="1">
    <source>
        <dbReference type="SAM" id="MobiDB-lite"/>
    </source>
</evidence>
<reference evidence="2 3" key="1">
    <citation type="submission" date="2016-02" db="EMBL/GenBank/DDBJ databases">
        <title>Band-tailed pigeon sequencing and assembly.</title>
        <authorList>
            <person name="Soares A.E."/>
            <person name="Novak B.J."/>
            <person name="Rice E.S."/>
            <person name="O'Connell B."/>
            <person name="Chang D."/>
            <person name="Weber S."/>
            <person name="Shapiro B."/>
        </authorList>
    </citation>
    <scope>NUCLEOTIDE SEQUENCE [LARGE SCALE GENOMIC DNA]</scope>
    <source>
        <strain evidence="2">BTP2013</strain>
        <tissue evidence="2">Blood</tissue>
    </source>
</reference>
<dbReference type="EMBL" id="LSYS01002834">
    <property type="protein sequence ID" value="OPJ85627.1"/>
    <property type="molecule type" value="Genomic_DNA"/>
</dbReference>
<sequence length="112" mass="12271">MDKMTKGYLLPTVIVVNVLPPYPLCRHWLLAAPGLSPLPLCLYGAAHQSLPHISASMCRGAGAAGVSRKHHSQPRHSSPPAATTSTKPQDLRQDLGFNFFVLHKERFWSSDS</sequence>
<comment type="caution">
    <text evidence="2">The sequence shown here is derived from an EMBL/GenBank/DDBJ whole genome shotgun (WGS) entry which is preliminary data.</text>
</comment>
<evidence type="ECO:0000313" key="2">
    <source>
        <dbReference type="EMBL" id="OPJ85627.1"/>
    </source>
</evidence>
<organism evidence="2 3">
    <name type="scientific">Patagioenas fasciata monilis</name>
    <dbReference type="NCBI Taxonomy" id="372326"/>
    <lineage>
        <taxon>Eukaryota</taxon>
        <taxon>Metazoa</taxon>
        <taxon>Chordata</taxon>
        <taxon>Craniata</taxon>
        <taxon>Vertebrata</taxon>
        <taxon>Euteleostomi</taxon>
        <taxon>Archelosauria</taxon>
        <taxon>Archosauria</taxon>
        <taxon>Dinosauria</taxon>
        <taxon>Saurischia</taxon>
        <taxon>Theropoda</taxon>
        <taxon>Coelurosauria</taxon>
        <taxon>Aves</taxon>
        <taxon>Neognathae</taxon>
        <taxon>Neoaves</taxon>
        <taxon>Columbimorphae</taxon>
        <taxon>Columbiformes</taxon>
        <taxon>Columbidae</taxon>
        <taxon>Patagioenas</taxon>
    </lineage>
</organism>
<accession>A0A1V4KPA7</accession>
<proteinExistence type="predicted"/>